<dbReference type="InterPro" id="IPR030445">
    <property type="entry name" value="H3-K79_meTrfase"/>
</dbReference>
<dbReference type="Gene3D" id="3.40.50.150">
    <property type="entry name" value="Vaccinia Virus protein VP39"/>
    <property type="match status" value="1"/>
</dbReference>
<evidence type="ECO:0000256" key="2">
    <source>
        <dbReference type="ARBA" id="ARBA00012190"/>
    </source>
</evidence>
<keyword evidence="5 11" id="KW-0808">Transferase</keyword>
<evidence type="ECO:0000256" key="1">
    <source>
        <dbReference type="ARBA" id="ARBA00004123"/>
    </source>
</evidence>
<evidence type="ECO:0000256" key="10">
    <source>
        <dbReference type="ARBA" id="ARBA00047770"/>
    </source>
</evidence>
<dbReference type="eggNOG" id="KOG3924">
    <property type="taxonomic scope" value="Eukaryota"/>
</dbReference>
<dbReference type="EMBL" id="GL379815">
    <property type="protein sequence ID" value="EGT45255.1"/>
    <property type="molecule type" value="Genomic_DNA"/>
</dbReference>
<comment type="subcellular location">
    <subcellularLocation>
        <location evidence="1 11">Nucleus</location>
    </subcellularLocation>
</comment>
<evidence type="ECO:0000256" key="11">
    <source>
        <dbReference type="RuleBase" id="RU271113"/>
    </source>
</evidence>
<evidence type="ECO:0000256" key="4">
    <source>
        <dbReference type="ARBA" id="ARBA00022603"/>
    </source>
</evidence>
<dbReference type="InterPro" id="IPR025789">
    <property type="entry name" value="DOT1_dom"/>
</dbReference>
<accession>G0MW15</accession>
<keyword evidence="8 11" id="KW-0539">Nucleus</keyword>
<keyword evidence="14" id="KW-1185">Reference proteome</keyword>
<dbReference type="PROSITE" id="PS51569">
    <property type="entry name" value="DOT1"/>
    <property type="match status" value="1"/>
</dbReference>
<organism evidence="14">
    <name type="scientific">Caenorhabditis brenneri</name>
    <name type="common">Nematode worm</name>
    <dbReference type="NCBI Taxonomy" id="135651"/>
    <lineage>
        <taxon>Eukaryota</taxon>
        <taxon>Metazoa</taxon>
        <taxon>Ecdysozoa</taxon>
        <taxon>Nematoda</taxon>
        <taxon>Chromadorea</taxon>
        <taxon>Rhabditida</taxon>
        <taxon>Rhabditina</taxon>
        <taxon>Rhabditomorpha</taxon>
        <taxon>Rhabditoidea</taxon>
        <taxon>Rhabditidae</taxon>
        <taxon>Peloderinae</taxon>
        <taxon>Caenorhabditis</taxon>
    </lineage>
</organism>
<dbReference type="EC" id="2.1.1.360" evidence="2 11"/>
<feature type="domain" description="DOT1" evidence="12">
    <location>
        <begin position="1"/>
        <end position="198"/>
    </location>
</feature>
<evidence type="ECO:0000256" key="9">
    <source>
        <dbReference type="ARBA" id="ARBA00029821"/>
    </source>
</evidence>
<proteinExistence type="inferred from homology"/>
<dbReference type="STRING" id="135651.G0MW15"/>
<evidence type="ECO:0000256" key="7">
    <source>
        <dbReference type="ARBA" id="ARBA00022853"/>
    </source>
</evidence>
<dbReference type="InParanoid" id="G0MW15"/>
<name>G0MW15_CAEBE</name>
<dbReference type="PANTHER" id="PTHR21451">
    <property type="entry name" value="HISTONE H3 METHYLTRANSFERASE"/>
    <property type="match status" value="1"/>
</dbReference>
<sequence length="198" mass="22277">MAIPNPSVLNKGRANQTYGEINPLQMASIFDELKLTKEDVFMDIGSGIGQFVLLACLITPMQMSYGIELVETAANLASAQQCWLSRVLTHVGKRHKKFRLFKKDFTNPIFVSMILDRVTAMLTNNHVRTLMSELQPLLVRCRDGILVLGGRNGRQRRCLGPVDMDDLEGCVEVKAMKCIGAEGLEIRCQLFYRPEPYL</sequence>
<keyword evidence="6 11" id="KW-0949">S-adenosyl-L-methionine</keyword>
<dbReference type="GO" id="GO:0005634">
    <property type="term" value="C:nucleus"/>
    <property type="evidence" value="ECO:0007669"/>
    <property type="project" value="UniProtKB-SubCell"/>
</dbReference>
<comment type="function">
    <text evidence="11">Histone methyltransferase that specifically trimethylates histone H3 to form H3K79me3. This methylation is required for telomere silencing and for the pachytene checkpoint during the meiotic cell cycle by allowing the recruitment of RAD9 to double strand breaks. Nucleosomes are preferred as substrate compared to free histone.</text>
</comment>
<evidence type="ECO:0000256" key="5">
    <source>
        <dbReference type="ARBA" id="ARBA00022679"/>
    </source>
</evidence>
<dbReference type="AlphaFoldDB" id="G0MW15"/>
<dbReference type="PANTHER" id="PTHR21451:SF0">
    <property type="entry name" value="HISTONE-LYSINE N-METHYLTRANSFERASE, H3 LYSINE-79 SPECIFIC"/>
    <property type="match status" value="1"/>
</dbReference>
<reference evidence="14" key="1">
    <citation type="submission" date="2011-07" db="EMBL/GenBank/DDBJ databases">
        <authorList>
            <consortium name="Caenorhabditis brenneri Sequencing and Analysis Consortium"/>
            <person name="Wilson R.K."/>
        </authorList>
    </citation>
    <scope>NUCLEOTIDE SEQUENCE [LARGE SCALE GENOMIC DNA]</scope>
    <source>
        <strain evidence="14">PB2801</strain>
    </source>
</reference>
<dbReference type="InterPro" id="IPR029063">
    <property type="entry name" value="SAM-dependent_MTases_sf"/>
</dbReference>
<dbReference type="SUPFAM" id="SSF53335">
    <property type="entry name" value="S-adenosyl-L-methionine-dependent methyltransferases"/>
    <property type="match status" value="1"/>
</dbReference>
<dbReference type="GO" id="GO:0000077">
    <property type="term" value="P:DNA damage checkpoint signaling"/>
    <property type="evidence" value="ECO:0007669"/>
    <property type="project" value="TreeGrafter"/>
</dbReference>
<evidence type="ECO:0000256" key="6">
    <source>
        <dbReference type="ARBA" id="ARBA00022691"/>
    </source>
</evidence>
<dbReference type="Pfam" id="PF08123">
    <property type="entry name" value="DOT1"/>
    <property type="match status" value="1"/>
</dbReference>
<evidence type="ECO:0000259" key="12">
    <source>
        <dbReference type="PROSITE" id="PS51569"/>
    </source>
</evidence>
<dbReference type="GO" id="GO:0032259">
    <property type="term" value="P:methylation"/>
    <property type="evidence" value="ECO:0007669"/>
    <property type="project" value="UniProtKB-KW"/>
</dbReference>
<keyword evidence="7 11" id="KW-0156">Chromatin regulator</keyword>
<comment type="miscellaneous">
    <text evidence="11">In contrast to other lysine histone methyltransferases, it does not contain a SET domain, suggesting the existence of another mechanism for methylation of lysine residues of histones.</text>
</comment>
<comment type="similarity">
    <text evidence="11">Belongs to the class I-like SAM-binding methyltransferase superfamily. DOT1 family.</text>
</comment>
<evidence type="ECO:0000313" key="14">
    <source>
        <dbReference type="Proteomes" id="UP000008068"/>
    </source>
</evidence>
<dbReference type="HOGENOM" id="CLU_1379221_0_0_1"/>
<dbReference type="GO" id="GO:0140956">
    <property type="term" value="F:histone H3K79 trimethyltransferase activity"/>
    <property type="evidence" value="ECO:0007669"/>
    <property type="project" value="UniProtKB-EC"/>
</dbReference>
<evidence type="ECO:0000313" key="13">
    <source>
        <dbReference type="EMBL" id="EGT45255.1"/>
    </source>
</evidence>
<gene>
    <name evidence="13" type="ORF">CAEBREN_21991</name>
</gene>
<dbReference type="GO" id="GO:0006281">
    <property type="term" value="P:DNA repair"/>
    <property type="evidence" value="ECO:0007669"/>
    <property type="project" value="TreeGrafter"/>
</dbReference>
<evidence type="ECO:0000256" key="8">
    <source>
        <dbReference type="ARBA" id="ARBA00023242"/>
    </source>
</evidence>
<protein>
    <recommendedName>
        <fullName evidence="3 11">Histone-lysine N-methyltransferase, H3 lysine-79 specific</fullName>
        <ecNumber evidence="2 11">2.1.1.360</ecNumber>
    </recommendedName>
    <alternativeName>
        <fullName evidence="9 11">Histone H3-K79 methyltransferase</fullName>
    </alternativeName>
</protein>
<evidence type="ECO:0000256" key="3">
    <source>
        <dbReference type="ARBA" id="ARBA00020987"/>
    </source>
</evidence>
<dbReference type="OrthoDB" id="443402at2759"/>
<comment type="catalytic activity">
    <reaction evidence="10 11">
        <text>L-lysyl(79)-[histone H3] + 3 S-adenosyl-L-methionine = N(6),N(6),N(6)-trimethyl-L-lysyl(79)-[histone H3] + 3 S-adenosyl-L-homocysteine + 3 H(+)</text>
        <dbReference type="Rhea" id="RHEA:60328"/>
        <dbReference type="Rhea" id="RHEA-COMP:15549"/>
        <dbReference type="Rhea" id="RHEA-COMP:15552"/>
        <dbReference type="ChEBI" id="CHEBI:15378"/>
        <dbReference type="ChEBI" id="CHEBI:29969"/>
        <dbReference type="ChEBI" id="CHEBI:57856"/>
        <dbReference type="ChEBI" id="CHEBI:59789"/>
        <dbReference type="ChEBI" id="CHEBI:61961"/>
        <dbReference type="EC" id="2.1.1.360"/>
    </reaction>
</comment>
<keyword evidence="4 11" id="KW-0489">Methyltransferase</keyword>
<dbReference type="Proteomes" id="UP000008068">
    <property type="component" value="Unassembled WGS sequence"/>
</dbReference>